<evidence type="ECO:0000256" key="5">
    <source>
        <dbReference type="ARBA" id="ARBA00023242"/>
    </source>
</evidence>
<evidence type="ECO:0000256" key="8">
    <source>
        <dbReference type="SAM" id="MobiDB-lite"/>
    </source>
</evidence>
<dbReference type="GO" id="GO:0005634">
    <property type="term" value="C:nucleus"/>
    <property type="evidence" value="ECO:0007669"/>
    <property type="project" value="UniProtKB-SubCell"/>
</dbReference>
<dbReference type="CDD" id="cd00086">
    <property type="entry name" value="homeodomain"/>
    <property type="match status" value="1"/>
</dbReference>
<feature type="compositionally biased region" description="Gly residues" evidence="8">
    <location>
        <begin position="151"/>
        <end position="172"/>
    </location>
</feature>
<keyword evidence="5 6" id="KW-0539">Nucleus</keyword>
<organism evidence="10 11">
    <name type="scientific">Macrostomum lignano</name>
    <dbReference type="NCBI Taxonomy" id="282301"/>
    <lineage>
        <taxon>Eukaryota</taxon>
        <taxon>Metazoa</taxon>
        <taxon>Spiralia</taxon>
        <taxon>Lophotrochozoa</taxon>
        <taxon>Platyhelminthes</taxon>
        <taxon>Rhabditophora</taxon>
        <taxon>Macrostomorpha</taxon>
        <taxon>Macrostomida</taxon>
        <taxon>Macrostomidae</taxon>
        <taxon>Macrostomum</taxon>
    </lineage>
</organism>
<evidence type="ECO:0000256" key="6">
    <source>
        <dbReference type="PROSITE-ProRule" id="PRU00108"/>
    </source>
</evidence>
<dbReference type="GO" id="GO:0007399">
    <property type="term" value="P:nervous system development"/>
    <property type="evidence" value="ECO:0007669"/>
    <property type="project" value="UniProtKB-ARBA"/>
</dbReference>
<dbReference type="SUPFAM" id="SSF46689">
    <property type="entry name" value="Homeodomain-like"/>
    <property type="match status" value="1"/>
</dbReference>
<dbReference type="Pfam" id="PF00046">
    <property type="entry name" value="Homeodomain"/>
    <property type="match status" value="1"/>
</dbReference>
<dbReference type="InterPro" id="IPR050649">
    <property type="entry name" value="Paired_Homeobox_TFs"/>
</dbReference>
<feature type="domain" description="Homeobox" evidence="9">
    <location>
        <begin position="45"/>
        <end position="105"/>
    </location>
</feature>
<dbReference type="Proteomes" id="UP000095280">
    <property type="component" value="Unplaced"/>
</dbReference>
<feature type="region of interest" description="Disordered" evidence="8">
    <location>
        <begin position="1"/>
        <end position="51"/>
    </location>
</feature>
<evidence type="ECO:0000259" key="9">
    <source>
        <dbReference type="PROSITE" id="PS50071"/>
    </source>
</evidence>
<evidence type="ECO:0000256" key="1">
    <source>
        <dbReference type="ARBA" id="ARBA00004123"/>
    </source>
</evidence>
<evidence type="ECO:0000256" key="2">
    <source>
        <dbReference type="ARBA" id="ARBA00005733"/>
    </source>
</evidence>
<evidence type="ECO:0000313" key="10">
    <source>
        <dbReference type="Proteomes" id="UP000095280"/>
    </source>
</evidence>
<feature type="compositionally biased region" description="Basic and acidic residues" evidence="8">
    <location>
        <begin position="121"/>
        <end position="145"/>
    </location>
</feature>
<dbReference type="InterPro" id="IPR001356">
    <property type="entry name" value="HD"/>
</dbReference>
<dbReference type="FunFam" id="1.10.10.60:FF:000138">
    <property type="entry name" value="Homeobox protein prophet of Pit-1"/>
    <property type="match status" value="1"/>
</dbReference>
<keyword evidence="4 6" id="KW-0371">Homeobox</keyword>
<evidence type="ECO:0000256" key="7">
    <source>
        <dbReference type="RuleBase" id="RU000682"/>
    </source>
</evidence>
<dbReference type="SMART" id="SM00389">
    <property type="entry name" value="HOX"/>
    <property type="match status" value="1"/>
</dbReference>
<dbReference type="GO" id="GO:0000981">
    <property type="term" value="F:DNA-binding transcription factor activity, RNA polymerase II-specific"/>
    <property type="evidence" value="ECO:0007669"/>
    <property type="project" value="InterPro"/>
</dbReference>
<evidence type="ECO:0000313" key="11">
    <source>
        <dbReference type="WBParaSite" id="maker-unitig_13696-snap-gene-0.2-mRNA-1"/>
    </source>
</evidence>
<dbReference type="InterPro" id="IPR017970">
    <property type="entry name" value="Homeobox_CS"/>
</dbReference>
<dbReference type="InterPro" id="IPR009057">
    <property type="entry name" value="Homeodomain-like_sf"/>
</dbReference>
<reference evidence="11" key="1">
    <citation type="submission" date="2016-11" db="UniProtKB">
        <authorList>
            <consortium name="WormBaseParasite"/>
        </authorList>
    </citation>
    <scope>IDENTIFICATION</scope>
</reference>
<sequence>GVRRRVRGGEREGRKRRQRQWHGWRQHQRAFRRRANPTATSCPTPARRRHRTTFTQEQLTELESAFQKSHYPDIYCREELARITKLNEARIQVWFQNRRAKYRKQEKSSWPSSCPRHGPLRLHDARHVRRRPDGLPDKSHTDWTWRRRRVGGGGSGGAGGPGGGNGGYPGGYPGGPQAGRYMAAQMQQPYHHMAAQFGGCRHTWPATRQWEILPTVASSAQDPANADWYKSSLTALQQGHPGLGSHVLQYQT</sequence>
<dbReference type="GO" id="GO:0000977">
    <property type="term" value="F:RNA polymerase II transcription regulatory region sequence-specific DNA binding"/>
    <property type="evidence" value="ECO:0007669"/>
    <property type="project" value="TreeGrafter"/>
</dbReference>
<dbReference type="PANTHER" id="PTHR24329:SF520">
    <property type="entry name" value="ALX HOMEOBOX PROTEIN 1-LIKE PROTEIN"/>
    <property type="match status" value="1"/>
</dbReference>
<keyword evidence="3 6" id="KW-0238">DNA-binding</keyword>
<evidence type="ECO:0000256" key="4">
    <source>
        <dbReference type="ARBA" id="ARBA00023155"/>
    </source>
</evidence>
<dbReference type="WBParaSite" id="maker-unitig_13696-snap-gene-0.2-mRNA-1">
    <property type="protein sequence ID" value="maker-unitig_13696-snap-gene-0.2-mRNA-1"/>
    <property type="gene ID" value="maker-unitig_13696-snap-gene-0.2"/>
</dbReference>
<comment type="subcellular location">
    <subcellularLocation>
        <location evidence="1 6 7">Nucleus</location>
    </subcellularLocation>
</comment>
<dbReference type="Gene3D" id="1.10.10.60">
    <property type="entry name" value="Homeodomain-like"/>
    <property type="match status" value="1"/>
</dbReference>
<keyword evidence="10" id="KW-1185">Reference proteome</keyword>
<proteinExistence type="inferred from homology"/>
<feature type="compositionally biased region" description="Basic residues" evidence="8">
    <location>
        <begin position="14"/>
        <end position="35"/>
    </location>
</feature>
<comment type="similarity">
    <text evidence="2">Belongs to the paired homeobox family.</text>
</comment>
<dbReference type="AlphaFoldDB" id="A0A1I8F2N7"/>
<accession>A0A1I8F2N7</accession>
<protein>
    <submittedName>
        <fullName evidence="11">Homeobox domain-containing protein</fullName>
    </submittedName>
</protein>
<dbReference type="PANTHER" id="PTHR24329">
    <property type="entry name" value="HOMEOBOX PROTEIN ARISTALESS"/>
    <property type="match status" value="1"/>
</dbReference>
<feature type="DNA-binding region" description="Homeobox" evidence="6">
    <location>
        <begin position="47"/>
        <end position="106"/>
    </location>
</feature>
<feature type="region of interest" description="Disordered" evidence="8">
    <location>
        <begin position="105"/>
        <end position="172"/>
    </location>
</feature>
<name>A0A1I8F2N7_9PLAT</name>
<evidence type="ECO:0000256" key="3">
    <source>
        <dbReference type="ARBA" id="ARBA00023125"/>
    </source>
</evidence>
<dbReference type="PROSITE" id="PS50071">
    <property type="entry name" value="HOMEOBOX_2"/>
    <property type="match status" value="1"/>
</dbReference>
<dbReference type="PROSITE" id="PS00027">
    <property type="entry name" value="HOMEOBOX_1"/>
    <property type="match status" value="1"/>
</dbReference>